<sequence>MATRSRGVVGVGYQQRPSAEFVDDLGRIGVSLVVDVRLTPLSRKSGFSKTALARALASAGICYEHRPELGNPRPNRAGFTGSASELAAARSVYRALLEEPNSALALDDIAAASEKQLVALLCYEADQQRCHRDVVIEALAGRAAV</sequence>
<dbReference type="PANTHER" id="PTHR39337">
    <property type="entry name" value="BLR5642 PROTEIN"/>
    <property type="match status" value="1"/>
</dbReference>
<accession>A0A895YTX1</accession>
<protein>
    <submittedName>
        <fullName evidence="1">DUF488 domain-containing protein</fullName>
    </submittedName>
</protein>
<gene>
    <name evidence="1" type="ORF">JQS43_24465</name>
</gene>
<dbReference type="Pfam" id="PF04343">
    <property type="entry name" value="DUF488"/>
    <property type="match status" value="1"/>
</dbReference>
<keyword evidence="2" id="KW-1185">Reference proteome</keyword>
<evidence type="ECO:0000313" key="2">
    <source>
        <dbReference type="Proteomes" id="UP000662857"/>
    </source>
</evidence>
<dbReference type="KEGG" id="nhy:JQS43_24465"/>
<dbReference type="PANTHER" id="PTHR39337:SF1">
    <property type="entry name" value="BLR5642 PROTEIN"/>
    <property type="match status" value="1"/>
</dbReference>
<name>A0A895YTX1_9ACTN</name>
<organism evidence="1 2">
    <name type="scientific">Natronosporangium hydrolyticum</name>
    <dbReference type="NCBI Taxonomy" id="2811111"/>
    <lineage>
        <taxon>Bacteria</taxon>
        <taxon>Bacillati</taxon>
        <taxon>Actinomycetota</taxon>
        <taxon>Actinomycetes</taxon>
        <taxon>Micromonosporales</taxon>
        <taxon>Micromonosporaceae</taxon>
        <taxon>Natronosporangium</taxon>
    </lineage>
</organism>
<reference evidence="1" key="1">
    <citation type="submission" date="2021-02" db="EMBL/GenBank/DDBJ databases">
        <title>Natrosporangium hydrolyticum gen. nov., sp. nov, a haloalkaliphilic actinobacterium from a soda solonchak soil.</title>
        <authorList>
            <person name="Sorokin D.Y."/>
            <person name="Khijniak T.V."/>
            <person name="Zakharycheva A.P."/>
            <person name="Boueva O.V."/>
            <person name="Ariskina E.V."/>
            <person name="Hahnke R.L."/>
            <person name="Bunk B."/>
            <person name="Sproer C."/>
            <person name="Schumann P."/>
            <person name="Evtushenko L.I."/>
            <person name="Kublanov I.V."/>
        </authorList>
    </citation>
    <scope>NUCLEOTIDE SEQUENCE</scope>
    <source>
        <strain evidence="1">DSM 106523</strain>
    </source>
</reference>
<evidence type="ECO:0000313" key="1">
    <source>
        <dbReference type="EMBL" id="QSB17550.1"/>
    </source>
</evidence>
<dbReference type="Proteomes" id="UP000662857">
    <property type="component" value="Chromosome"/>
</dbReference>
<dbReference type="InterPro" id="IPR007438">
    <property type="entry name" value="DUF488"/>
</dbReference>
<dbReference type="AlphaFoldDB" id="A0A895YTX1"/>
<dbReference type="EMBL" id="CP070499">
    <property type="protein sequence ID" value="QSB17550.1"/>
    <property type="molecule type" value="Genomic_DNA"/>
</dbReference>
<proteinExistence type="predicted"/>